<dbReference type="SMART" id="SM00256">
    <property type="entry name" value="FBOX"/>
    <property type="match status" value="1"/>
</dbReference>
<proteinExistence type="predicted"/>
<reference evidence="4" key="1">
    <citation type="submission" date="2022-01" db="UniProtKB">
        <authorList>
            <consortium name="EnsemblMetazoa"/>
        </authorList>
    </citation>
    <scope>IDENTIFICATION</scope>
</reference>
<dbReference type="PANTHER" id="PTHR44436">
    <property type="entry name" value="F-BOX/WD REPEAT-CONTAINING PROTEIN 2"/>
    <property type="match status" value="1"/>
</dbReference>
<keyword evidence="5" id="KW-1185">Reference proteome</keyword>
<evidence type="ECO:0000256" key="1">
    <source>
        <dbReference type="ARBA" id="ARBA00022574"/>
    </source>
</evidence>
<sequence>MEGLISWLSSRRDDEICGEMTKEDEVKDLFELPEELLEVILSRLSVKDLVSCSKVSKMWRIGVNLNSIWKNICRNEGYSDKLINTTPPHLFIDQPKEDSEEKKIDCDLEPLCYWRRVFGRFKELARNWQDKKFQRFRLSEGSSPVHCLDSDGVTAVTGHEDSTISVWSVLSVPHLKQKIKAVLSGYPITSVKTTTRYVIAVQKKLLLVYTKENENYKLTDIKSFELGEDNIEQMEKLKALGMEYSSWYKETMRINEDHTALTIRPLLYAIVDDHLYASCCGTGIVRMWTLPGSEFVSCKAGLSEIQQIETDGTSLFLVVHTEITHLLKYSKEDDAVKMLLSVPGLKRFVIGEKLVMAFPLPGDICLKRLWVWKKDDYSQPVGTKTIGSSHFSAILVQSVYIIYSEDSMIHVWNPVQNTILISFSVGSVVGFIREGFGFTLVVFMTSSLHLWDWKSGKRLYRFYTGLEWTGNYKNLVWVNCSMLLSAGVHNQLEMLSFW</sequence>
<dbReference type="AlphaFoldDB" id="A0A8I6TCW3"/>
<keyword evidence="2" id="KW-0677">Repeat</keyword>
<dbReference type="OrthoDB" id="6592289at2759"/>
<dbReference type="InterPro" id="IPR036047">
    <property type="entry name" value="F-box-like_dom_sf"/>
</dbReference>
<evidence type="ECO:0000259" key="3">
    <source>
        <dbReference type="PROSITE" id="PS50181"/>
    </source>
</evidence>
<dbReference type="SUPFAM" id="SSF81383">
    <property type="entry name" value="F-box domain"/>
    <property type="match status" value="1"/>
</dbReference>
<dbReference type="SUPFAM" id="SSF50978">
    <property type="entry name" value="WD40 repeat-like"/>
    <property type="match status" value="1"/>
</dbReference>
<dbReference type="Proteomes" id="UP000494040">
    <property type="component" value="Unassembled WGS sequence"/>
</dbReference>
<accession>A0A8I6TCW3</accession>
<dbReference type="Pfam" id="PF12937">
    <property type="entry name" value="F-box-like"/>
    <property type="match status" value="1"/>
</dbReference>
<dbReference type="PANTHER" id="PTHR44436:SF1">
    <property type="entry name" value="F-BOX_WD REPEAT-CONTAINING PROTEIN 2"/>
    <property type="match status" value="1"/>
</dbReference>
<dbReference type="InterPro" id="IPR015943">
    <property type="entry name" value="WD40/YVTN_repeat-like_dom_sf"/>
</dbReference>
<evidence type="ECO:0000313" key="5">
    <source>
        <dbReference type="Proteomes" id="UP000494040"/>
    </source>
</evidence>
<feature type="domain" description="F-box" evidence="3">
    <location>
        <begin position="26"/>
        <end position="72"/>
    </location>
</feature>
<dbReference type="InterPro" id="IPR001810">
    <property type="entry name" value="F-box_dom"/>
</dbReference>
<dbReference type="EnsemblMetazoa" id="XM_014389404.1">
    <property type="protein sequence ID" value="XP_014244890.1"/>
    <property type="gene ID" value="LOC106664038"/>
</dbReference>
<keyword evidence="1" id="KW-0853">WD repeat</keyword>
<dbReference type="InterPro" id="IPR042627">
    <property type="entry name" value="FBXW2"/>
</dbReference>
<dbReference type="GeneID" id="106664038"/>
<dbReference type="Gene3D" id="2.130.10.10">
    <property type="entry name" value="YVTN repeat-like/Quinoprotein amine dehydrogenase"/>
    <property type="match status" value="1"/>
</dbReference>
<organism evidence="4 5">
    <name type="scientific">Cimex lectularius</name>
    <name type="common">Bed bug</name>
    <name type="synonym">Acanthia lectularia</name>
    <dbReference type="NCBI Taxonomy" id="79782"/>
    <lineage>
        <taxon>Eukaryota</taxon>
        <taxon>Metazoa</taxon>
        <taxon>Ecdysozoa</taxon>
        <taxon>Arthropoda</taxon>
        <taxon>Hexapoda</taxon>
        <taxon>Insecta</taxon>
        <taxon>Pterygota</taxon>
        <taxon>Neoptera</taxon>
        <taxon>Paraneoptera</taxon>
        <taxon>Hemiptera</taxon>
        <taxon>Heteroptera</taxon>
        <taxon>Panheteroptera</taxon>
        <taxon>Cimicomorpha</taxon>
        <taxon>Cimicidae</taxon>
        <taxon>Cimex</taxon>
    </lineage>
</organism>
<dbReference type="InterPro" id="IPR036322">
    <property type="entry name" value="WD40_repeat_dom_sf"/>
</dbReference>
<dbReference type="Gene3D" id="1.20.1280.50">
    <property type="match status" value="1"/>
</dbReference>
<dbReference type="RefSeq" id="XP_014244890.1">
    <property type="nucleotide sequence ID" value="XM_014389404.1"/>
</dbReference>
<protein>
    <recommendedName>
        <fullName evidence="3">F-box domain-containing protein</fullName>
    </recommendedName>
</protein>
<name>A0A8I6TCW3_CIMLE</name>
<evidence type="ECO:0000256" key="2">
    <source>
        <dbReference type="ARBA" id="ARBA00022737"/>
    </source>
</evidence>
<evidence type="ECO:0000313" key="4">
    <source>
        <dbReference type="EnsemblMetazoa" id="XP_014244890.1"/>
    </source>
</evidence>
<dbReference type="PROSITE" id="PS50181">
    <property type="entry name" value="FBOX"/>
    <property type="match status" value="1"/>
</dbReference>
<dbReference type="KEGG" id="clec:106664038"/>